<evidence type="ECO:0000256" key="1">
    <source>
        <dbReference type="ARBA" id="ARBA00004173"/>
    </source>
</evidence>
<sequence length="119" mass="13887">MLPLWRRVFWVSNTQKKWQSALELALMRNYAKKAAASGGPALQSQKKKLPVERDPQKLATYCCGSNYRLEGDDVKLGDDKDYPDWLWTLHLGKPKLPSELDRNTEQYWERLHKVGTRNL</sequence>
<dbReference type="InParanoid" id="A0A1V9XET4"/>
<evidence type="ECO:0000256" key="3">
    <source>
        <dbReference type="ARBA" id="ARBA00022980"/>
    </source>
</evidence>
<dbReference type="FunCoup" id="A0A1V9XET4">
    <property type="interactions" value="138"/>
</dbReference>
<keyword evidence="9" id="KW-1185">Reference proteome</keyword>
<evidence type="ECO:0000256" key="2">
    <source>
        <dbReference type="ARBA" id="ARBA00022946"/>
    </source>
</evidence>
<dbReference type="Pfam" id="PF08561">
    <property type="entry name" value="Ribosomal_L37"/>
    <property type="match status" value="1"/>
</dbReference>
<dbReference type="OrthoDB" id="10252718at2759"/>
<keyword evidence="3 8" id="KW-0689">Ribosomal protein</keyword>
<keyword evidence="5" id="KW-0687">Ribonucleoprotein</keyword>
<dbReference type="GO" id="GO:0005762">
    <property type="term" value="C:mitochondrial large ribosomal subunit"/>
    <property type="evidence" value="ECO:0007669"/>
    <property type="project" value="TreeGrafter"/>
</dbReference>
<dbReference type="STRING" id="418985.A0A1V9XET4"/>
<evidence type="ECO:0000256" key="6">
    <source>
        <dbReference type="ARBA" id="ARBA00033752"/>
    </source>
</evidence>
<comment type="similarity">
    <text evidence="6">Belongs to the mitochondrion-specific ribosomal protein mL54 family.</text>
</comment>
<keyword evidence="2" id="KW-0809">Transit peptide</keyword>
<dbReference type="InterPro" id="IPR013870">
    <property type="entry name" value="Ribosomal_mL54"/>
</dbReference>
<reference evidence="8 9" key="1">
    <citation type="journal article" date="2017" name="Gigascience">
        <title>Draft genome of the honey bee ectoparasitic mite, Tropilaelaps mercedesae, is shaped by the parasitic life history.</title>
        <authorList>
            <person name="Dong X."/>
            <person name="Armstrong S.D."/>
            <person name="Xia D."/>
            <person name="Makepeace B.L."/>
            <person name="Darby A.C."/>
            <person name="Kadowaki T."/>
        </authorList>
    </citation>
    <scope>NUCLEOTIDE SEQUENCE [LARGE SCALE GENOMIC DNA]</scope>
    <source>
        <strain evidence="8">Wuxi-XJTLU</strain>
    </source>
</reference>
<name>A0A1V9XET4_9ACAR</name>
<comment type="subcellular location">
    <subcellularLocation>
        <location evidence="1">Mitochondrion</location>
    </subcellularLocation>
</comment>
<dbReference type="EMBL" id="MNPL01012615">
    <property type="protein sequence ID" value="OQR72047.1"/>
    <property type="molecule type" value="Genomic_DNA"/>
</dbReference>
<dbReference type="AlphaFoldDB" id="A0A1V9XET4"/>
<dbReference type="GO" id="GO:0003735">
    <property type="term" value="F:structural constituent of ribosome"/>
    <property type="evidence" value="ECO:0007669"/>
    <property type="project" value="TreeGrafter"/>
</dbReference>
<evidence type="ECO:0000256" key="5">
    <source>
        <dbReference type="ARBA" id="ARBA00023274"/>
    </source>
</evidence>
<organism evidence="8 9">
    <name type="scientific">Tropilaelaps mercedesae</name>
    <dbReference type="NCBI Taxonomy" id="418985"/>
    <lineage>
        <taxon>Eukaryota</taxon>
        <taxon>Metazoa</taxon>
        <taxon>Ecdysozoa</taxon>
        <taxon>Arthropoda</taxon>
        <taxon>Chelicerata</taxon>
        <taxon>Arachnida</taxon>
        <taxon>Acari</taxon>
        <taxon>Parasitiformes</taxon>
        <taxon>Mesostigmata</taxon>
        <taxon>Gamasina</taxon>
        <taxon>Dermanyssoidea</taxon>
        <taxon>Laelapidae</taxon>
        <taxon>Tropilaelaps</taxon>
    </lineage>
</organism>
<evidence type="ECO:0000256" key="7">
    <source>
        <dbReference type="ARBA" id="ARBA00035179"/>
    </source>
</evidence>
<evidence type="ECO:0000256" key="4">
    <source>
        <dbReference type="ARBA" id="ARBA00023128"/>
    </source>
</evidence>
<gene>
    <name evidence="8" type="ORF">BIW11_03853</name>
</gene>
<dbReference type="PANTHER" id="PTHR28595">
    <property type="entry name" value="39S RIBOSOMAL PROTEIN L54, MITOCHONDRIAL"/>
    <property type="match status" value="1"/>
</dbReference>
<dbReference type="PANTHER" id="PTHR28595:SF1">
    <property type="entry name" value="LARGE RIBOSOMAL SUBUNIT PROTEIN ML54"/>
    <property type="match status" value="1"/>
</dbReference>
<protein>
    <recommendedName>
        <fullName evidence="7">Large ribosomal subunit protein mL54</fullName>
    </recommendedName>
</protein>
<accession>A0A1V9XET4</accession>
<evidence type="ECO:0000313" key="8">
    <source>
        <dbReference type="EMBL" id="OQR72047.1"/>
    </source>
</evidence>
<comment type="caution">
    <text evidence="8">The sequence shown here is derived from an EMBL/GenBank/DDBJ whole genome shotgun (WGS) entry which is preliminary data.</text>
</comment>
<evidence type="ECO:0000313" key="9">
    <source>
        <dbReference type="Proteomes" id="UP000192247"/>
    </source>
</evidence>
<dbReference type="Proteomes" id="UP000192247">
    <property type="component" value="Unassembled WGS sequence"/>
</dbReference>
<proteinExistence type="inferred from homology"/>
<keyword evidence="4" id="KW-0496">Mitochondrion</keyword>